<dbReference type="InterPro" id="IPR001509">
    <property type="entry name" value="Epimerase_deHydtase"/>
</dbReference>
<reference evidence="2 3" key="1">
    <citation type="submission" date="2016-08" db="EMBL/GenBank/DDBJ databases">
        <title>Genome sequencing of Paenibacillus sp. TI45-13ar, isolated from Korean traditional nuruk.</title>
        <authorList>
            <person name="Kim S.-J."/>
        </authorList>
    </citation>
    <scope>NUCLEOTIDE SEQUENCE [LARGE SCALE GENOMIC DNA]</scope>
    <source>
        <strain evidence="2 3">TI45-13ar</strain>
    </source>
</reference>
<dbReference type="EMBL" id="MDER01000030">
    <property type="protein sequence ID" value="ODP29567.1"/>
    <property type="molecule type" value="Genomic_DNA"/>
</dbReference>
<evidence type="ECO:0000313" key="2">
    <source>
        <dbReference type="EMBL" id="ODP29567.1"/>
    </source>
</evidence>
<dbReference type="Gene3D" id="3.40.50.720">
    <property type="entry name" value="NAD(P)-binding Rossmann-like Domain"/>
    <property type="match status" value="1"/>
</dbReference>
<keyword evidence="3" id="KW-1185">Reference proteome</keyword>
<dbReference type="AlphaFoldDB" id="A0A1E3L6W7"/>
<feature type="domain" description="NAD-dependent epimerase/dehydratase" evidence="1">
    <location>
        <begin position="3"/>
        <end position="229"/>
    </location>
</feature>
<gene>
    <name evidence="2" type="ORF">PTI45_01050</name>
</gene>
<dbReference type="Proteomes" id="UP000094578">
    <property type="component" value="Unassembled WGS sequence"/>
</dbReference>
<evidence type="ECO:0000259" key="1">
    <source>
        <dbReference type="Pfam" id="PF01370"/>
    </source>
</evidence>
<dbReference type="Pfam" id="PF01370">
    <property type="entry name" value="Epimerase"/>
    <property type="match status" value="1"/>
</dbReference>
<evidence type="ECO:0000313" key="3">
    <source>
        <dbReference type="Proteomes" id="UP000094578"/>
    </source>
</evidence>
<name>A0A1E3L6W7_9BACL</name>
<proteinExistence type="predicted"/>
<dbReference type="InterPro" id="IPR050177">
    <property type="entry name" value="Lipid_A_modif_metabolic_enz"/>
</dbReference>
<dbReference type="InterPro" id="IPR036291">
    <property type="entry name" value="NAD(P)-bd_dom_sf"/>
</dbReference>
<sequence>MQIAVLGATGHISKNLIFEMNQNPDYHLHLFARQPKELEIFLASYTFENDRITVWHINEFGTDHYDVIINGIGIGNPKLLMQEPFAVFRLTEKFDNVVLDYLQKHPQALYIYLSSGAVYGSDFVTATEQHSTSTIRINSVTTNDYYRLSKLNAEVKHRAYTSFHIVDLRIFSFFSSFVDLTASYFMNDIINAIRRDEPLVTDANDMVRDYIHPSDLASIVQILISKRKLNDVFDVYSMNPVSKFEIITYFEKAYGLNYTINHQAQYSPTGTKNNYYSNYKKLADLGYNPTFTSLDTLIMMTDQILSQNKT</sequence>
<dbReference type="PANTHER" id="PTHR43245:SF55">
    <property type="entry name" value="NAD(P)-BINDING DOMAIN-CONTAINING PROTEIN"/>
    <property type="match status" value="1"/>
</dbReference>
<protein>
    <recommendedName>
        <fullName evidence="1">NAD-dependent epimerase/dehydratase domain-containing protein</fullName>
    </recommendedName>
</protein>
<accession>A0A1E3L6W7</accession>
<organism evidence="2 3">
    <name type="scientific">Paenibacillus nuruki</name>
    <dbReference type="NCBI Taxonomy" id="1886670"/>
    <lineage>
        <taxon>Bacteria</taxon>
        <taxon>Bacillati</taxon>
        <taxon>Bacillota</taxon>
        <taxon>Bacilli</taxon>
        <taxon>Bacillales</taxon>
        <taxon>Paenibacillaceae</taxon>
        <taxon>Paenibacillus</taxon>
    </lineage>
</organism>
<dbReference type="SUPFAM" id="SSF51735">
    <property type="entry name" value="NAD(P)-binding Rossmann-fold domains"/>
    <property type="match status" value="1"/>
</dbReference>
<dbReference type="STRING" id="1886670.PTI45_01050"/>
<dbReference type="PANTHER" id="PTHR43245">
    <property type="entry name" value="BIFUNCTIONAL POLYMYXIN RESISTANCE PROTEIN ARNA"/>
    <property type="match status" value="1"/>
</dbReference>
<comment type="caution">
    <text evidence="2">The sequence shown here is derived from an EMBL/GenBank/DDBJ whole genome shotgun (WGS) entry which is preliminary data.</text>
</comment>